<proteinExistence type="predicted"/>
<evidence type="ECO:0000313" key="3">
    <source>
        <dbReference type="Proteomes" id="UP001651880"/>
    </source>
</evidence>
<dbReference type="Proteomes" id="UP001651880">
    <property type="component" value="Unassembled WGS sequence"/>
</dbReference>
<sequence>MQYGAFDSEFLKRLERLSLNMEKLMASGSGGLRKSKAKGSSVEFSDYREYAYGDDLRRVDWNAYGRSGRLFVKLFMEEREAMVNIFLDCSRSMDFGEPKKSLAEVQLAGAIAFLALNNMDRLCINLMQNGSLRSSGIFGGRGQFEGCAAFLDNIEFKGIADMEKAIKQKKFGGRGLSLIISDFFTQDKPEDFLKYLLYHKQDIVLLHILSAEELNPKLQGQIRLKDSETDGMLDVDLTPSVIDNYERTLNSFISALKESSKKYGGAYVNISSADSLEKVLFEDMIAAQIVK</sequence>
<gene>
    <name evidence="2" type="ORF">LJD61_13790</name>
</gene>
<name>A0ABT1NH92_9FIRM</name>
<accession>A0ABT1NH92</accession>
<comment type="caution">
    <text evidence="2">The sequence shown here is derived from an EMBL/GenBank/DDBJ whole genome shotgun (WGS) entry which is preliminary data.</text>
</comment>
<reference evidence="2 3" key="1">
    <citation type="submission" date="2021-10" db="EMBL/GenBank/DDBJ databases">
        <title>Lutispora strain m25 sp. nov., a thermophilic, non-spore-forming bacterium isolated from a lab-scale methanogenic bioreactor digesting anaerobic sludge.</title>
        <authorList>
            <person name="El Houari A."/>
            <person name="Mcdonald J."/>
        </authorList>
    </citation>
    <scope>NUCLEOTIDE SEQUENCE [LARGE SCALE GENOMIC DNA]</scope>
    <source>
        <strain evidence="3">m25</strain>
    </source>
</reference>
<dbReference type="EMBL" id="JAJEKE010000013">
    <property type="protein sequence ID" value="MCQ1530609.1"/>
    <property type="molecule type" value="Genomic_DNA"/>
</dbReference>
<dbReference type="InterPro" id="IPR002881">
    <property type="entry name" value="DUF58"/>
</dbReference>
<evidence type="ECO:0000259" key="1">
    <source>
        <dbReference type="Pfam" id="PF01882"/>
    </source>
</evidence>
<keyword evidence="3" id="KW-1185">Reference proteome</keyword>
<protein>
    <submittedName>
        <fullName evidence="2">DUF58 domain-containing protein</fullName>
    </submittedName>
</protein>
<organism evidence="2 3">
    <name type="scientific">Lutispora saccharofermentans</name>
    <dbReference type="NCBI Taxonomy" id="3024236"/>
    <lineage>
        <taxon>Bacteria</taxon>
        <taxon>Bacillati</taxon>
        <taxon>Bacillota</taxon>
        <taxon>Clostridia</taxon>
        <taxon>Lutisporales</taxon>
        <taxon>Lutisporaceae</taxon>
        <taxon>Lutispora</taxon>
    </lineage>
</organism>
<dbReference type="Pfam" id="PF01882">
    <property type="entry name" value="DUF58"/>
    <property type="match status" value="1"/>
</dbReference>
<feature type="domain" description="DUF58" evidence="1">
    <location>
        <begin position="46"/>
        <end position="247"/>
    </location>
</feature>
<evidence type="ECO:0000313" key="2">
    <source>
        <dbReference type="EMBL" id="MCQ1530609.1"/>
    </source>
</evidence>
<dbReference type="RefSeq" id="WP_255228131.1">
    <property type="nucleotide sequence ID" value="NZ_JAJEKE010000013.1"/>
</dbReference>
<dbReference type="PANTHER" id="PTHR33608:SF7">
    <property type="entry name" value="DUF58 DOMAIN-CONTAINING PROTEIN"/>
    <property type="match status" value="1"/>
</dbReference>
<dbReference type="PANTHER" id="PTHR33608">
    <property type="entry name" value="BLL2464 PROTEIN"/>
    <property type="match status" value="1"/>
</dbReference>